<dbReference type="PROSITE" id="PS51257">
    <property type="entry name" value="PROKAR_LIPOPROTEIN"/>
    <property type="match status" value="1"/>
</dbReference>
<keyword evidence="1" id="KW-0732">Signal</keyword>
<feature type="chain" id="PRO_5047251486" description="DUF5666 domain-containing protein" evidence="1">
    <location>
        <begin position="23"/>
        <end position="114"/>
    </location>
</feature>
<reference evidence="2 3" key="1">
    <citation type="submission" date="2021-03" db="EMBL/GenBank/DDBJ databases">
        <title>Sequencing the genomes of 1000 actinobacteria strains.</title>
        <authorList>
            <person name="Klenk H.-P."/>
        </authorList>
    </citation>
    <scope>NUCLEOTIDE SEQUENCE [LARGE SCALE GENOMIC DNA]</scope>
    <source>
        <strain evidence="2 3">DSM 45516</strain>
    </source>
</reference>
<evidence type="ECO:0000256" key="1">
    <source>
        <dbReference type="SAM" id="SignalP"/>
    </source>
</evidence>
<evidence type="ECO:0008006" key="4">
    <source>
        <dbReference type="Google" id="ProtNLM"/>
    </source>
</evidence>
<accession>A0ABS4QRB6</accession>
<feature type="signal peptide" evidence="1">
    <location>
        <begin position="1"/>
        <end position="22"/>
    </location>
</feature>
<dbReference type="EMBL" id="JAGGMR010000001">
    <property type="protein sequence ID" value="MBP2194247.1"/>
    <property type="molecule type" value="Genomic_DNA"/>
</dbReference>
<protein>
    <recommendedName>
        <fullName evidence="4">DUF5666 domain-containing protein</fullName>
    </recommendedName>
</protein>
<keyword evidence="3" id="KW-1185">Reference proteome</keyword>
<name>A0ABS4QRB6_9NOCA</name>
<organism evidence="2 3">
    <name type="scientific">Nocardia goodfellowii</name>
    <dbReference type="NCBI Taxonomy" id="882446"/>
    <lineage>
        <taxon>Bacteria</taxon>
        <taxon>Bacillati</taxon>
        <taxon>Actinomycetota</taxon>
        <taxon>Actinomycetes</taxon>
        <taxon>Mycobacteriales</taxon>
        <taxon>Nocardiaceae</taxon>
        <taxon>Nocardia</taxon>
    </lineage>
</organism>
<sequence length="114" mass="11616">MKVRRLIALSLFALLTPLGAAACSSEGAGSKTECQLNGCTITFDRGVNAKASVLGIDAELVAVNGNTVTLKVGGQQVDVPVGESQPTDGFNVAVQEVTADKVVVKIATGITTNN</sequence>
<dbReference type="Proteomes" id="UP001519325">
    <property type="component" value="Unassembled WGS sequence"/>
</dbReference>
<dbReference type="RefSeq" id="WP_209897396.1">
    <property type="nucleotide sequence ID" value="NZ_JAGGMR010000001.1"/>
</dbReference>
<evidence type="ECO:0000313" key="2">
    <source>
        <dbReference type="EMBL" id="MBP2194247.1"/>
    </source>
</evidence>
<evidence type="ECO:0000313" key="3">
    <source>
        <dbReference type="Proteomes" id="UP001519325"/>
    </source>
</evidence>
<gene>
    <name evidence="2" type="ORF">BJ987_007148</name>
</gene>
<comment type="caution">
    <text evidence="2">The sequence shown here is derived from an EMBL/GenBank/DDBJ whole genome shotgun (WGS) entry which is preliminary data.</text>
</comment>
<proteinExistence type="predicted"/>